<name>A0A3B3YMX6_9TELE</name>
<feature type="compositionally biased region" description="Basic and acidic residues" evidence="16">
    <location>
        <begin position="476"/>
        <end position="491"/>
    </location>
</feature>
<dbReference type="PANTHER" id="PTHR47968:SF13">
    <property type="entry name" value="KINESIN-LIKE PROTEIN KIF19 ISOFORM X1"/>
    <property type="match status" value="1"/>
</dbReference>
<evidence type="ECO:0000256" key="7">
    <source>
        <dbReference type="ARBA" id="ARBA00023054"/>
    </source>
</evidence>
<dbReference type="STRING" id="48701.ENSPMEP00000028724"/>
<dbReference type="Proteomes" id="UP000261480">
    <property type="component" value="Unplaced"/>
</dbReference>
<dbReference type="InterPro" id="IPR027417">
    <property type="entry name" value="P-loop_NTPase"/>
</dbReference>
<dbReference type="InterPro" id="IPR001752">
    <property type="entry name" value="Kinesin_motor_dom"/>
</dbReference>
<evidence type="ECO:0000256" key="1">
    <source>
        <dbReference type="ARBA" id="ARBA00004138"/>
    </source>
</evidence>
<dbReference type="InterPro" id="IPR019821">
    <property type="entry name" value="Kinesin_motor_CS"/>
</dbReference>
<dbReference type="Ensembl" id="ENSPMET00000019103.1">
    <property type="protein sequence ID" value="ENSPMEP00000028724.1"/>
    <property type="gene ID" value="ENSPMEG00000014005.1"/>
</dbReference>
<evidence type="ECO:0000256" key="9">
    <source>
        <dbReference type="ARBA" id="ARBA00023175"/>
    </source>
</evidence>
<dbReference type="GO" id="GO:0005524">
    <property type="term" value="F:ATP binding"/>
    <property type="evidence" value="ECO:0007669"/>
    <property type="project" value="UniProtKB-UniRule"/>
</dbReference>
<evidence type="ECO:0000256" key="16">
    <source>
        <dbReference type="SAM" id="MobiDB-lite"/>
    </source>
</evidence>
<dbReference type="InterPro" id="IPR036961">
    <property type="entry name" value="Kinesin_motor_dom_sf"/>
</dbReference>
<feature type="coiled-coil region" evidence="15">
    <location>
        <begin position="361"/>
        <end position="429"/>
    </location>
</feature>
<evidence type="ECO:0000256" key="6">
    <source>
        <dbReference type="ARBA" id="ARBA00022840"/>
    </source>
</evidence>
<keyword evidence="8" id="KW-0969">Cilium</keyword>
<reference evidence="18" key="1">
    <citation type="submission" date="2025-08" db="UniProtKB">
        <authorList>
            <consortium name="Ensembl"/>
        </authorList>
    </citation>
    <scope>IDENTIFICATION</scope>
</reference>
<comment type="function">
    <text evidence="12">Plus end-directed microtubule-dependent motor protein that regulates the length of motile cilia by mediating depolymerization of microtubules at ciliary tips.</text>
</comment>
<evidence type="ECO:0000259" key="17">
    <source>
        <dbReference type="PROSITE" id="PS50067"/>
    </source>
</evidence>
<keyword evidence="11" id="KW-0966">Cell projection</keyword>
<keyword evidence="4 14" id="KW-0493">Microtubule</keyword>
<feature type="region of interest" description="Disordered" evidence="16">
    <location>
        <begin position="762"/>
        <end position="853"/>
    </location>
</feature>
<dbReference type="PANTHER" id="PTHR47968">
    <property type="entry name" value="CENTROMERE PROTEIN E"/>
    <property type="match status" value="1"/>
</dbReference>
<keyword evidence="5 13" id="KW-0547">Nucleotide-binding</keyword>
<dbReference type="GO" id="GO:0008017">
    <property type="term" value="F:microtubule binding"/>
    <property type="evidence" value="ECO:0007669"/>
    <property type="project" value="InterPro"/>
</dbReference>
<keyword evidence="10" id="KW-0206">Cytoskeleton</keyword>
<keyword evidence="3" id="KW-0963">Cytoplasm</keyword>
<organism evidence="18 19">
    <name type="scientific">Poecilia mexicana</name>
    <dbReference type="NCBI Taxonomy" id="48701"/>
    <lineage>
        <taxon>Eukaryota</taxon>
        <taxon>Metazoa</taxon>
        <taxon>Chordata</taxon>
        <taxon>Craniata</taxon>
        <taxon>Vertebrata</taxon>
        <taxon>Euteleostomi</taxon>
        <taxon>Actinopterygii</taxon>
        <taxon>Neopterygii</taxon>
        <taxon>Teleostei</taxon>
        <taxon>Neoteleostei</taxon>
        <taxon>Acanthomorphata</taxon>
        <taxon>Ovalentaria</taxon>
        <taxon>Atherinomorphae</taxon>
        <taxon>Cyprinodontiformes</taxon>
        <taxon>Poeciliidae</taxon>
        <taxon>Poeciliinae</taxon>
        <taxon>Poecilia</taxon>
    </lineage>
</organism>
<protein>
    <recommendedName>
        <fullName evidence="14">Kinesin-like protein</fullName>
    </recommendedName>
</protein>
<sequence>MKDTGESKDQQLTVALRIRPLSDAEQEEGATIVAHRVDDQMVVLMDPMEDPDDILRANRSREKTYMFDVAFDFSASQEEVYRATTKGLIEGLISGYNATVFAYGPTGCGKTYTMLGTDKEPGIYVRTLNDLFRAIEETSDDMLYSVSMSYLEIYNEMIRDLLNPSSGFLDLREDSKGVIQVAGITEVSTINAQEIMELLMKGNKQRTQEPTAANQTSSRSHAVLQVAVKQQSRCRDVLQEVRFARLFMIDLAGSERAAQTQNRGQRLKEGAHINRSLLALGNCINALSDKNGNKYVNYRDSKLTRLLKDSLGGNSRTVMIAHISPASSAFEESRNTLTYADRAKSIRTRVKKNLINVSYHIAQYTNIISDLRCEIQRLKKKIAEQASRQVGSDRADIRNVQAEVQAHSSQQSRAEMDELREQLLDAFRQQMKIRKSLIELENSNMEIQIDTSKHLVTIADWEQEQSKRRRKWRAERRKESVNKDESEKDSDSPESPPDSTETREVAVARENLLTLMAEQKKIQKQKGLLEQRFLELRDRGRRLEELLPRRVSSEEQREVLGLLCKVHELEIENAEMQSHALIKDNVIRQKNFVVQRFEQHRHLCDEIIQQQRQFIDEHSLLVPPHLQELYEVYMRELDERKLERAVALDKVTNRQTIKCILLIDLISYFLCLRDRVFKSSPHAKQIKNSAVMTPPPIHINGKGNREVRTIPIHQLLCFVSGNNPERYQRQQILKGVQNIVVKAARRRSKALEVDVLRLPAAPSPLDHKKQKSNLSLIEAPPRGLPLRRGRQPSPELRHATSDDNLSSSTGEGPGLHVTWTRPRNHHAANKNQTPREVDFEARRKKRRSRSFEVTGQAVSHFNLFRPLDSTSDPHLHVNGQPQAPVVRPQYRGVPPIAKVRPHHSNHTHTGDQLSLLVDRK</sequence>
<dbReference type="GO" id="GO:0005929">
    <property type="term" value="C:cilium"/>
    <property type="evidence" value="ECO:0007669"/>
    <property type="project" value="UniProtKB-SubCell"/>
</dbReference>
<keyword evidence="7 15" id="KW-0175">Coiled coil</keyword>
<dbReference type="FunFam" id="3.40.850.10:FF:000037">
    <property type="entry name" value="kinesin-like protein KIF19"/>
    <property type="match status" value="1"/>
</dbReference>
<feature type="region of interest" description="Disordered" evidence="16">
    <location>
        <begin position="469"/>
        <end position="504"/>
    </location>
</feature>
<evidence type="ECO:0000313" key="19">
    <source>
        <dbReference type="Proteomes" id="UP000261480"/>
    </source>
</evidence>
<dbReference type="GO" id="GO:0005874">
    <property type="term" value="C:microtubule"/>
    <property type="evidence" value="ECO:0007669"/>
    <property type="project" value="UniProtKB-KW"/>
</dbReference>
<dbReference type="SUPFAM" id="SSF52540">
    <property type="entry name" value="P-loop containing nucleoside triphosphate hydrolases"/>
    <property type="match status" value="1"/>
</dbReference>
<evidence type="ECO:0000256" key="10">
    <source>
        <dbReference type="ARBA" id="ARBA00023212"/>
    </source>
</evidence>
<feature type="region of interest" description="Disordered" evidence="16">
    <location>
        <begin position="897"/>
        <end position="920"/>
    </location>
</feature>
<dbReference type="AlphaFoldDB" id="A0A3B3YMX6"/>
<dbReference type="GO" id="GO:0007018">
    <property type="term" value="P:microtubule-based movement"/>
    <property type="evidence" value="ECO:0007669"/>
    <property type="project" value="InterPro"/>
</dbReference>
<feature type="domain" description="Kinesin motor" evidence="17">
    <location>
        <begin position="11"/>
        <end position="346"/>
    </location>
</feature>
<keyword evidence="19" id="KW-1185">Reference proteome</keyword>
<dbReference type="CDD" id="cd01370">
    <property type="entry name" value="KISc_KIP3_like"/>
    <property type="match status" value="1"/>
</dbReference>
<feature type="binding site" evidence="13">
    <location>
        <begin position="104"/>
        <end position="111"/>
    </location>
    <ligand>
        <name>ATP</name>
        <dbReference type="ChEBI" id="CHEBI:30616"/>
    </ligand>
</feature>
<evidence type="ECO:0000256" key="4">
    <source>
        <dbReference type="ARBA" id="ARBA00022701"/>
    </source>
</evidence>
<keyword evidence="6 13" id="KW-0067">ATP-binding</keyword>
<evidence type="ECO:0000256" key="11">
    <source>
        <dbReference type="ARBA" id="ARBA00023273"/>
    </source>
</evidence>
<dbReference type="Gene3D" id="3.40.850.10">
    <property type="entry name" value="Kinesin motor domain"/>
    <property type="match status" value="1"/>
</dbReference>
<evidence type="ECO:0000256" key="8">
    <source>
        <dbReference type="ARBA" id="ARBA00023069"/>
    </source>
</evidence>
<evidence type="ECO:0000256" key="12">
    <source>
        <dbReference type="ARBA" id="ARBA00055376"/>
    </source>
</evidence>
<dbReference type="SMART" id="SM00129">
    <property type="entry name" value="KISc"/>
    <property type="match status" value="1"/>
</dbReference>
<evidence type="ECO:0000313" key="18">
    <source>
        <dbReference type="Ensembl" id="ENSPMEP00000028724.1"/>
    </source>
</evidence>
<dbReference type="InterPro" id="IPR027640">
    <property type="entry name" value="Kinesin-like_fam"/>
</dbReference>
<comment type="similarity">
    <text evidence="13 14">Belongs to the TRAFAC class myosin-kinesin ATPase superfamily. Kinesin family.</text>
</comment>
<comment type="subcellular location">
    <subcellularLocation>
        <location evidence="1">Cell projection</location>
        <location evidence="1">Cilium</location>
    </subcellularLocation>
    <subcellularLocation>
        <location evidence="2">Cytoplasm</location>
        <location evidence="2">Cytoskeleton</location>
    </subcellularLocation>
</comment>
<evidence type="ECO:0000256" key="5">
    <source>
        <dbReference type="ARBA" id="ARBA00022741"/>
    </source>
</evidence>
<evidence type="ECO:0000256" key="2">
    <source>
        <dbReference type="ARBA" id="ARBA00004245"/>
    </source>
</evidence>
<dbReference type="GO" id="GO:0003777">
    <property type="term" value="F:microtubule motor activity"/>
    <property type="evidence" value="ECO:0007669"/>
    <property type="project" value="InterPro"/>
</dbReference>
<proteinExistence type="inferred from homology"/>
<evidence type="ECO:0000256" key="13">
    <source>
        <dbReference type="PROSITE-ProRule" id="PRU00283"/>
    </source>
</evidence>
<dbReference type="PROSITE" id="PS00411">
    <property type="entry name" value="KINESIN_MOTOR_1"/>
    <property type="match status" value="1"/>
</dbReference>
<keyword evidence="9 13" id="KW-0505">Motor protein</keyword>
<evidence type="ECO:0000256" key="3">
    <source>
        <dbReference type="ARBA" id="ARBA00022490"/>
    </source>
</evidence>
<dbReference type="PROSITE" id="PS50067">
    <property type="entry name" value="KINESIN_MOTOR_2"/>
    <property type="match status" value="1"/>
</dbReference>
<evidence type="ECO:0000256" key="14">
    <source>
        <dbReference type="RuleBase" id="RU000394"/>
    </source>
</evidence>
<evidence type="ECO:0000256" key="15">
    <source>
        <dbReference type="SAM" id="Coils"/>
    </source>
</evidence>
<dbReference type="PRINTS" id="PR00380">
    <property type="entry name" value="KINESINHEAVY"/>
</dbReference>
<reference evidence="18" key="2">
    <citation type="submission" date="2025-09" db="UniProtKB">
        <authorList>
            <consortium name="Ensembl"/>
        </authorList>
    </citation>
    <scope>IDENTIFICATION</scope>
</reference>
<dbReference type="Pfam" id="PF00225">
    <property type="entry name" value="Kinesin"/>
    <property type="match status" value="1"/>
</dbReference>
<accession>A0A3B3YMX6</accession>